<feature type="compositionally biased region" description="Acidic residues" evidence="1">
    <location>
        <begin position="560"/>
        <end position="570"/>
    </location>
</feature>
<feature type="region of interest" description="Disordered" evidence="1">
    <location>
        <begin position="346"/>
        <end position="372"/>
    </location>
</feature>
<organism evidence="2">
    <name type="scientific">Chromera velia CCMP2878</name>
    <dbReference type="NCBI Taxonomy" id="1169474"/>
    <lineage>
        <taxon>Eukaryota</taxon>
        <taxon>Sar</taxon>
        <taxon>Alveolata</taxon>
        <taxon>Colpodellida</taxon>
        <taxon>Chromeraceae</taxon>
        <taxon>Chromera</taxon>
    </lineage>
</organism>
<feature type="region of interest" description="Disordered" evidence="1">
    <location>
        <begin position="538"/>
        <end position="571"/>
    </location>
</feature>
<protein>
    <submittedName>
        <fullName evidence="2">Uncharacterized protein</fullName>
    </submittedName>
</protein>
<reference evidence="2" key="1">
    <citation type="submission" date="2014-11" db="EMBL/GenBank/DDBJ databases">
        <authorList>
            <person name="Otto D Thomas"/>
            <person name="Naeem Raeece"/>
        </authorList>
    </citation>
    <scope>NUCLEOTIDE SEQUENCE</scope>
</reference>
<evidence type="ECO:0000256" key="1">
    <source>
        <dbReference type="SAM" id="MobiDB-lite"/>
    </source>
</evidence>
<feature type="region of interest" description="Disordered" evidence="1">
    <location>
        <begin position="997"/>
        <end position="1022"/>
    </location>
</feature>
<sequence>MLLPRSVLYERRLAGPRGDLALSCCCHLLSGTRSVAVVPSRSPEGASSELNRAAVPEGVSVSAASPSPLIPEPSDRAEGRVRSKFHVSTALNLLAKQKSSNKSAWEALLRRAVEGEAHHHASLKDCCLVLNACARSPPTVQREKESKDSLFRETVEVYSSRALKKLRRSKPLHLAILANSWARLGLHTPDRFHLIAKHLAPPRNKMSRCDGRMVANILNAYARAGVRDASLLSLAAAPRLEEIAGRMSSKHVVQVVNALAKLEYRHETVFLQMASRLCEDPVGAHLDGTCTGLVAHAYAKMGIFDDSLFQRLARRSLLVLQNSDMRALCNLLFAFTRLEAFRERQKESEWKKKKDQGGRGSRDRVRGGDGERPRMAPLIEALLEETARAARGERQTPVGSSLSPSTVSLLLSSLDVYLRIGRGEGWRDSMHWKKVRKEATVLLEWTLEPLGEGKFSVKETAMVAGAAAQLRACDFGLMGQGGSLGILEISGDEEEELGARGKDVGDGLFEVWRAIGDAAAVHVEALVCKRERQRGSRNEKGRVVVDDLRGTKSSRKSGEEEVGDTEEENESMWKDVGGKWYRRRHTAGSSNSFSGGVKNSSFNILELGREEGGEENEENEALDSLEDDLASSSFGESAEGYRAMGGPEILHLFISMGIGRIVHVRLLSALDKLLGQRHLLEVDANTDPVGEEKRVSDVSQRFLSEEHSSPSLPVLPSPSVARSLDPSGNGGDLLRGVGAGGVLAALRGVRAIARGDQRSIRVTGWAWGGIVEALEAALVQSSWELPSSDLGEALFLLWEMGSRPHPGLARALGERLGTSGRGGEGRKDSLREKRKESQITSAPPSSFRSEWVRFAKDLQGDAEELGLQLPQGGVSTSIDTLTRNSSAPSSLSGLRVLVALCAPPDSSRSVEQKPSGLGDHCTRQRAESRLPPEDVRELLGGSEDPLRGLFGVVREELGCVFAELPSEEHPESDRRESQLTETVELLQTLTDALSLPHQGKQEAQMNAESGQEDSEDSSSLLSSLRASVSRAWRDAGSPSCKGALTLCRVAGTLPMPEGGENSTEGFKKEDQLEKNPTGRLDKTKKGKEMFDGAGGSVAFRPTVLSPFRLRQKMRVLGNNMGPTVSKKR</sequence>
<feature type="region of interest" description="Disordered" evidence="1">
    <location>
        <begin position="905"/>
        <end position="940"/>
    </location>
</feature>
<dbReference type="AlphaFoldDB" id="A0A0G4HYI5"/>
<gene>
    <name evidence="2" type="ORF">Cvel_9498</name>
</gene>
<dbReference type="EMBL" id="CDMZ01004387">
    <property type="protein sequence ID" value="CEM49589.1"/>
    <property type="molecule type" value="Genomic_DNA"/>
</dbReference>
<feature type="compositionally biased region" description="Basic and acidic residues" evidence="1">
    <location>
        <begin position="823"/>
        <end position="837"/>
    </location>
</feature>
<feature type="region of interest" description="Disordered" evidence="1">
    <location>
        <begin position="688"/>
        <end position="727"/>
    </location>
</feature>
<name>A0A0G4HYI5_9ALVE</name>
<proteinExistence type="predicted"/>
<feature type="region of interest" description="Disordered" evidence="1">
    <location>
        <begin position="1054"/>
        <end position="1097"/>
    </location>
</feature>
<feature type="compositionally biased region" description="Basic and acidic residues" evidence="1">
    <location>
        <begin position="1079"/>
        <end position="1090"/>
    </location>
</feature>
<accession>A0A0G4HYI5</accession>
<feature type="compositionally biased region" description="Low complexity" evidence="1">
    <location>
        <begin position="709"/>
        <end position="720"/>
    </location>
</feature>
<evidence type="ECO:0000313" key="2">
    <source>
        <dbReference type="EMBL" id="CEM49589.1"/>
    </source>
</evidence>
<feature type="region of interest" description="Disordered" evidence="1">
    <location>
        <begin position="809"/>
        <end position="845"/>
    </location>
</feature>
<dbReference type="VEuPathDB" id="CryptoDB:Cvel_9498"/>
<feature type="compositionally biased region" description="Basic and acidic residues" evidence="1">
    <location>
        <begin position="920"/>
        <end position="937"/>
    </location>
</feature>
<feature type="compositionally biased region" description="Basic and acidic residues" evidence="1">
    <location>
        <begin position="538"/>
        <end position="550"/>
    </location>
</feature>